<comment type="caution">
    <text evidence="7">The sequence shown here is derived from an EMBL/GenBank/DDBJ whole genome shotgun (WGS) entry which is preliminary data.</text>
</comment>
<evidence type="ECO:0000256" key="1">
    <source>
        <dbReference type="ARBA" id="ARBA00022598"/>
    </source>
</evidence>
<dbReference type="SUPFAM" id="SSF56091">
    <property type="entry name" value="DNA ligase/mRNA capping enzyme, catalytic domain"/>
    <property type="match status" value="1"/>
</dbReference>
<dbReference type="Pfam" id="PF14743">
    <property type="entry name" value="DNA_ligase_OB_2"/>
    <property type="match status" value="1"/>
</dbReference>
<evidence type="ECO:0000313" key="8">
    <source>
        <dbReference type="Proteomes" id="UP000578091"/>
    </source>
</evidence>
<dbReference type="AlphaFoldDB" id="A0A853J8U7"/>
<dbReference type="GO" id="GO:0006281">
    <property type="term" value="P:DNA repair"/>
    <property type="evidence" value="ECO:0007669"/>
    <property type="project" value="UniProtKB-KW"/>
</dbReference>
<keyword evidence="2" id="KW-0235">DNA replication</keyword>
<dbReference type="Gene3D" id="3.30.470.30">
    <property type="entry name" value="DNA ligase/mRNA capping enzyme"/>
    <property type="match status" value="1"/>
</dbReference>
<dbReference type="PANTHER" id="PTHR47810:SF1">
    <property type="entry name" value="DNA LIGASE B"/>
    <property type="match status" value="1"/>
</dbReference>
<dbReference type="SUPFAM" id="SSF50249">
    <property type="entry name" value="Nucleic acid-binding proteins"/>
    <property type="match status" value="1"/>
</dbReference>
<dbReference type="PANTHER" id="PTHR47810">
    <property type="entry name" value="DNA LIGASE"/>
    <property type="match status" value="1"/>
</dbReference>
<keyword evidence="8" id="KW-1185">Reference proteome</keyword>
<dbReference type="NCBIfam" id="NF006592">
    <property type="entry name" value="PRK09125.1"/>
    <property type="match status" value="1"/>
</dbReference>
<feature type="signal peptide" evidence="5">
    <location>
        <begin position="1"/>
        <end position="32"/>
    </location>
</feature>
<dbReference type="InterPro" id="IPR050326">
    <property type="entry name" value="NAD_dep_DNA_ligaseB"/>
</dbReference>
<dbReference type="CDD" id="cd08041">
    <property type="entry name" value="OBF_kDNA_ligase_like"/>
    <property type="match status" value="1"/>
</dbReference>
<evidence type="ECO:0000256" key="2">
    <source>
        <dbReference type="ARBA" id="ARBA00022705"/>
    </source>
</evidence>
<dbReference type="Proteomes" id="UP000578091">
    <property type="component" value="Unassembled WGS sequence"/>
</dbReference>
<dbReference type="CDD" id="cd07896">
    <property type="entry name" value="Adenylation_kDNA_ligase_like"/>
    <property type="match status" value="1"/>
</dbReference>
<protein>
    <submittedName>
        <fullName evidence="7">DNA ligase</fullName>
    </submittedName>
</protein>
<name>A0A853J8U7_9GAMM</name>
<organism evidence="7 8">
    <name type="scientific">Luteimonas salinisoli</name>
    <dbReference type="NCBI Taxonomy" id="2752307"/>
    <lineage>
        <taxon>Bacteria</taxon>
        <taxon>Pseudomonadati</taxon>
        <taxon>Pseudomonadota</taxon>
        <taxon>Gammaproteobacteria</taxon>
        <taxon>Lysobacterales</taxon>
        <taxon>Lysobacteraceae</taxon>
        <taxon>Luteimonas</taxon>
    </lineage>
</organism>
<dbReference type="GO" id="GO:0006260">
    <property type="term" value="P:DNA replication"/>
    <property type="evidence" value="ECO:0007669"/>
    <property type="project" value="UniProtKB-KW"/>
</dbReference>
<dbReference type="InterPro" id="IPR029319">
    <property type="entry name" value="DNA_ligase_OB"/>
</dbReference>
<evidence type="ECO:0000256" key="4">
    <source>
        <dbReference type="ARBA" id="ARBA00023204"/>
    </source>
</evidence>
<sequence>MRHRIFQEPVVRLPLFALLVLLVLAPMSAAQAAGPPRLMLATRYTPGVEVADYWVSEKLDGVRGRWDGRALWTRGGYRVRAPDWFTAGWPAEPMDGELWMGRGRFEEVSALVRAGSADADAWRDVRFMVFDLPAAGGPFTGRVARMRALLEGSGIAWLQAVPQQRPADAAALEARLRAVVAAGGEGLMLHHGEARYRVGRSDRLLKLKPFEDAEARVVEHLPGRGKYAGMTGSLLVERADGARFRIGSGMSDAQRATPPPVGSRVTYRYSGLTVNGLPRFARLLRVREESPPPDPE</sequence>
<dbReference type="InterPro" id="IPR012340">
    <property type="entry name" value="NA-bd_OB-fold"/>
</dbReference>
<keyword evidence="3" id="KW-0227">DNA damage</keyword>
<proteinExistence type="predicted"/>
<feature type="chain" id="PRO_5032523011" evidence="5">
    <location>
        <begin position="33"/>
        <end position="296"/>
    </location>
</feature>
<feature type="domain" description="DNA ligase OB-like" evidence="6">
    <location>
        <begin position="222"/>
        <end position="287"/>
    </location>
</feature>
<dbReference type="EMBL" id="JACCKA010000023">
    <property type="protein sequence ID" value="NZA25285.1"/>
    <property type="molecule type" value="Genomic_DNA"/>
</dbReference>
<dbReference type="Gene3D" id="3.30.1490.70">
    <property type="match status" value="1"/>
</dbReference>
<evidence type="ECO:0000313" key="7">
    <source>
        <dbReference type="EMBL" id="NZA25285.1"/>
    </source>
</evidence>
<evidence type="ECO:0000256" key="3">
    <source>
        <dbReference type="ARBA" id="ARBA00022763"/>
    </source>
</evidence>
<dbReference type="GO" id="GO:0016874">
    <property type="term" value="F:ligase activity"/>
    <property type="evidence" value="ECO:0007669"/>
    <property type="project" value="UniProtKB-KW"/>
</dbReference>
<accession>A0A853J8U7</accession>
<dbReference type="Gene3D" id="2.40.50.140">
    <property type="entry name" value="Nucleic acid-binding proteins"/>
    <property type="match status" value="1"/>
</dbReference>
<reference evidence="7 8" key="1">
    <citation type="submission" date="2020-07" db="EMBL/GenBank/DDBJ databases">
        <title>Luteimonas sp. SJ-92.</title>
        <authorList>
            <person name="Huang X.-X."/>
            <person name="Xu L."/>
            <person name="Sun J.-Q."/>
        </authorList>
    </citation>
    <scope>NUCLEOTIDE SEQUENCE [LARGE SCALE GENOMIC DNA]</scope>
    <source>
        <strain evidence="7 8">SJ-92</strain>
    </source>
</reference>
<keyword evidence="4" id="KW-0234">DNA repair</keyword>
<evidence type="ECO:0000256" key="5">
    <source>
        <dbReference type="SAM" id="SignalP"/>
    </source>
</evidence>
<gene>
    <name evidence="7" type="ORF">H0E84_02730</name>
</gene>
<evidence type="ECO:0000259" key="6">
    <source>
        <dbReference type="Pfam" id="PF14743"/>
    </source>
</evidence>
<keyword evidence="1 7" id="KW-0436">Ligase</keyword>
<keyword evidence="5" id="KW-0732">Signal</keyword>